<keyword evidence="1" id="KW-0479">Metal-binding</keyword>
<feature type="compositionally biased region" description="Basic and acidic residues" evidence="5">
    <location>
        <begin position="72"/>
        <end position="101"/>
    </location>
</feature>
<dbReference type="InterPro" id="IPR015525">
    <property type="entry name" value="BRCA2"/>
</dbReference>
<feature type="region of interest" description="Disordered" evidence="5">
    <location>
        <begin position="331"/>
        <end position="416"/>
    </location>
</feature>
<comment type="caution">
    <text evidence="7">The sequence shown here is derived from an EMBL/GenBank/DDBJ whole genome shotgun (WGS) entry which is preliminary data.</text>
</comment>
<evidence type="ECO:0000259" key="6">
    <source>
        <dbReference type="PROSITE" id="PS50199"/>
    </source>
</evidence>
<dbReference type="Gene3D" id="2.40.50.140">
    <property type="entry name" value="Nucleic acid-binding proteins"/>
    <property type="match status" value="2"/>
</dbReference>
<evidence type="ECO:0000313" key="8">
    <source>
        <dbReference type="Proteomes" id="UP001530293"/>
    </source>
</evidence>
<dbReference type="InterPro" id="IPR015252">
    <property type="entry name" value="BRCA2_hlx"/>
</dbReference>
<dbReference type="GO" id="GO:0008270">
    <property type="term" value="F:zinc ion binding"/>
    <property type="evidence" value="ECO:0007669"/>
    <property type="project" value="UniProtKB-KW"/>
</dbReference>
<dbReference type="SUPFAM" id="SSF81872">
    <property type="entry name" value="BRCA2 helical domain"/>
    <property type="match status" value="1"/>
</dbReference>
<dbReference type="Gene3D" id="2.30.30.380">
    <property type="entry name" value="Zn-finger domain of Sec23/24"/>
    <property type="match status" value="1"/>
</dbReference>
<dbReference type="InterPro" id="IPR015187">
    <property type="entry name" value="BRCA2_OB_1"/>
</dbReference>
<accession>A0ABD3M0H0</accession>
<dbReference type="SMART" id="SM00547">
    <property type="entry name" value="ZnF_RBZ"/>
    <property type="match status" value="1"/>
</dbReference>
<evidence type="ECO:0000256" key="5">
    <source>
        <dbReference type="SAM" id="MobiDB-lite"/>
    </source>
</evidence>
<dbReference type="InterPro" id="IPR012340">
    <property type="entry name" value="NA-bd_OB-fold"/>
</dbReference>
<evidence type="ECO:0000256" key="2">
    <source>
        <dbReference type="ARBA" id="ARBA00022771"/>
    </source>
</evidence>
<dbReference type="PANTHER" id="PTHR11289:SF0">
    <property type="entry name" value="BREAST CANCER TYPE 2 SUSCEPTIBILITY PROTEIN"/>
    <property type="match status" value="1"/>
</dbReference>
<proteinExistence type="predicted"/>
<evidence type="ECO:0000313" key="7">
    <source>
        <dbReference type="EMBL" id="KAL3757097.1"/>
    </source>
</evidence>
<reference evidence="7 8" key="1">
    <citation type="submission" date="2024-10" db="EMBL/GenBank/DDBJ databases">
        <title>Updated reference genomes for cyclostephanoid diatoms.</title>
        <authorList>
            <person name="Roberts W.R."/>
            <person name="Alverson A.J."/>
        </authorList>
    </citation>
    <scope>NUCLEOTIDE SEQUENCE [LARGE SCALE GENOMIC DNA]</scope>
    <source>
        <strain evidence="7 8">AJA232-27</strain>
    </source>
</reference>
<feature type="region of interest" description="Disordered" evidence="5">
    <location>
        <begin position="612"/>
        <end position="634"/>
    </location>
</feature>
<dbReference type="InterPro" id="IPR001876">
    <property type="entry name" value="Znf_RanBP2"/>
</dbReference>
<feature type="compositionally biased region" description="Polar residues" evidence="5">
    <location>
        <begin position="349"/>
        <end position="372"/>
    </location>
</feature>
<name>A0ABD3M0H0_9STRA</name>
<organism evidence="7 8">
    <name type="scientific">Discostella pseudostelligera</name>
    <dbReference type="NCBI Taxonomy" id="259834"/>
    <lineage>
        <taxon>Eukaryota</taxon>
        <taxon>Sar</taxon>
        <taxon>Stramenopiles</taxon>
        <taxon>Ochrophyta</taxon>
        <taxon>Bacillariophyta</taxon>
        <taxon>Coscinodiscophyceae</taxon>
        <taxon>Thalassiosirophycidae</taxon>
        <taxon>Stephanodiscales</taxon>
        <taxon>Stephanodiscaceae</taxon>
        <taxon>Discostella</taxon>
    </lineage>
</organism>
<feature type="compositionally biased region" description="Basic and acidic residues" evidence="5">
    <location>
        <begin position="978"/>
        <end position="995"/>
    </location>
</feature>
<dbReference type="PROSITE" id="PS01358">
    <property type="entry name" value="ZF_RANBP2_1"/>
    <property type="match status" value="1"/>
</dbReference>
<dbReference type="Pfam" id="PF09103">
    <property type="entry name" value="BRCA-2_OB1"/>
    <property type="match status" value="1"/>
</dbReference>
<dbReference type="InterPro" id="IPR036315">
    <property type="entry name" value="BRCA2_hlx_sf"/>
</dbReference>
<dbReference type="PANTHER" id="PTHR11289">
    <property type="entry name" value="BREAST CANCER TYPE 2 SUSCEPTIBILITY PROTEIN BRCA2"/>
    <property type="match status" value="1"/>
</dbReference>
<feature type="compositionally biased region" description="Basic residues" evidence="5">
    <location>
        <begin position="388"/>
        <end position="403"/>
    </location>
</feature>
<dbReference type="EMBL" id="JALLBG020000273">
    <property type="protein sequence ID" value="KAL3757097.1"/>
    <property type="molecule type" value="Genomic_DNA"/>
</dbReference>
<feature type="domain" description="RanBP2-type" evidence="6">
    <location>
        <begin position="239"/>
        <end position="268"/>
    </location>
</feature>
<evidence type="ECO:0000256" key="4">
    <source>
        <dbReference type="PROSITE-ProRule" id="PRU00322"/>
    </source>
</evidence>
<feature type="compositionally biased region" description="Polar residues" evidence="5">
    <location>
        <begin position="102"/>
        <end position="123"/>
    </location>
</feature>
<keyword evidence="8" id="KW-1185">Reference proteome</keyword>
<dbReference type="SUPFAM" id="SSF50249">
    <property type="entry name" value="Nucleic acid-binding proteins"/>
    <property type="match status" value="2"/>
</dbReference>
<dbReference type="Proteomes" id="UP001530293">
    <property type="component" value="Unassembled WGS sequence"/>
</dbReference>
<feature type="region of interest" description="Disordered" evidence="5">
    <location>
        <begin position="968"/>
        <end position="995"/>
    </location>
</feature>
<feature type="compositionally biased region" description="Low complexity" evidence="5">
    <location>
        <begin position="338"/>
        <end position="348"/>
    </location>
</feature>
<evidence type="ECO:0000256" key="1">
    <source>
        <dbReference type="ARBA" id="ARBA00022723"/>
    </source>
</evidence>
<protein>
    <recommendedName>
        <fullName evidence="6">RanBP2-type domain-containing protein</fullName>
    </recommendedName>
</protein>
<feature type="region of interest" description="Disordered" evidence="5">
    <location>
        <begin position="1"/>
        <end position="166"/>
    </location>
</feature>
<keyword evidence="3" id="KW-0862">Zinc</keyword>
<feature type="region of interest" description="Disordered" evidence="5">
    <location>
        <begin position="181"/>
        <end position="209"/>
    </location>
</feature>
<feature type="region of interest" description="Disordered" evidence="5">
    <location>
        <begin position="1585"/>
        <end position="1606"/>
    </location>
</feature>
<dbReference type="Pfam" id="PF09169">
    <property type="entry name" value="BRCA-2_helical"/>
    <property type="match status" value="1"/>
</dbReference>
<sequence length="2500" mass="275673">MRSDQNQKRERPVSSPASSKTPTTSLTSRSTISSTSSTTSGGQHPQGRQRLQRGAKDKVYAARLAADYGFGDDNHSEARVRVRGGGEGHNHNEQQLHHDSRSAANSKGSSIVTITENATSAQNYDGDKSDSSSQRRCNDNNKRKRKRNSETEAPPTTTRMGTRNVDHTDEKQVMMHSFTENNFTTPNVDGQETPKSADTRLTSVSPTRASHTELQHSTAATEIAPPSPAVAVEPPPPAPLNDWSCTQCTCFNSSRRKKCQVCGIPRYLMVNSDGTFKLDELAKEGGGPSNNNCGCLGLEESLPIFSQVDGASQQQQQLQIFAMMDAPVSTRSKRKEQLSQTQSSVLTQPENGHGSTFCQSQHDLSSLGQYQDSQHDSGGGRSGFQQWIRKRHSAKREKRRCKSLKNDNRNSPVESASLGETISVTVRIRSLFGDGRSPLVHHHESPKEANDDRSLHLRLTADIPKAVIARISVRPNIQPMHNDNGSDDDRNKVAIEESCINSDPIYVLESTSSVELKSVTIRTLIGDEVVTLVHLTESPENPDIDKSSHLQLTADIPKTVLARISMRPDIQPEYKEIEKYAHTNDINNDSIQVSIEEQNYSVELMPCDGRTGDNSIRLSGDNQSPDAVDEGSDTSCDTRMMSDQLPFVSGVDDPMSSLEGEMQSEDIASHMAMGVSRPIEELSNDLQPSQGSVSMEAPFIPMTQQLHEFDYLSQVSQASLGTPKSACDDGLKINDTPRTSHGFASAGSASLIRISDKSLVRATELLADNSDCLVDRAMTYRNEHDTDATSQICETSSISFGFTAALIRVSDESLSRASKLLAEDKVDQEDGGDATFHDDYFPSSTNAREIYPSSFDAPRSNLGFACAGSGALITVSEESLSRASKLLADSIDGLVDQGMPCVDEHDDADDAIPSFDGAIYPSCTNTETKAITNFGIPRTALGFASAGSGAMILISDESLSRASKLLADSNDRSTPCNNEHDIETSHTSHDGYPTRDELEKKSLFPEDASSTSIGFACAGSGAFIRVSDESLSRASKLFAESKNSDEDDYTHSHDNRHPSSNCTKLKHPTSLEAPNAFFGFASAGSGALIRVSEESLSKASTLLADTNDCSVGRGIDMIDDEHNDNIDATSSFNDENYPPYTDITTKHSTSSDAQLTSFGFASAGSGALIRVSDESLSKASKLFAGANYCLVDRGMEMIDDEHNDNDDTTPPYNDDNYPSRICIKTKHITTFDTSRPSFGFASAGSGALISVSDESLSKASKLLADANDCLVDQTIPFTGEYVVKTSRTSRGESDKKNLPAVNALSDFNGFTSAGSGASIRISDESLSKASKLLTDTTVEHGNDAEETSPFNDDSSSSLTDSTTKYNTTFDAPRTSFRFANAGSGALISITDESLSRASKLLAEIDVEDQAGVRDYNHDVTNFQTSEDGPPCIDIMRDSYFVKLDGDKRSSDRKLDTVRIAISDAEDTRNCKDRRHGNQKVRFSLDASQSTTNRQCSGRDHDFQVELANEDVRSHAMSLTVLRSRSLITPDNRDMDQEREHALRNCNHTVRRPVPEVDIEIVDTENKSYTPFLCESDHRVNVVTDRKDAEGRTRTQSTSFETVHHSPHDKYVRTPLHEMTNIVDDPFQSVMKSKRLFQSAAFEGNELQKTRNMIKPVVDRSIFAPKGVSTLSQFAANHNATEASSWEDCIKYGVKDATMRVTSVNAIKLRFSSGDDSPLFFFGQRDPPKCKHVGKVSDISEWLCRQECDKSLISDKWILNHVRWIVWKLAAMERRFPIQLGGHYLTYSHVLSQIKGRYEKELRAAKRPALRKVLNRDVSACMPIVLCVSQILRFKIKQHLEGGNGSGKSENNEEVRLELSDGWYAVSALLDSVLTSLINGGKIRVGSKLMICNAQLVGSDDGVDPLDENYFSDRLNCPLFLKISSNNTRLASWDAKLGFVHPKLTVNQGGGILVKSLCDIFPDGGNIPAIDLVICKRYPQMFLEQVKNIGTQIIATSHLTEAEEAARQNDHDMSQQRTSERYADNACRECSEEIDEDAPIEWKELVASNSPEDCYANLTESQQNIVDEWTTKRQLLMQNKVAKSIEDAVKDHSHSERTSLPYLRALVKSFCRSKQKGRRQTNKQIETAVLTIWRVTEEQLHLMKEGTVVRMKNVAVKSDHDGMLQLSAKCDTQMEPLPSQPTQLQLIRSGYEERRPKSLIYINLIAKKLEPSRLAREVDLVACIVKMQRIDSTTSAAYLTDESGFVMKLIRTHNSNNNDPFQLGNIETSLPTVVELCNVEITSYDTTEQCAIGAWGIFTCKARHTMRLRHKEIQDWCDSASGIECCSSIILDRIKAGIPLCVTPFNRCVLCIGYILGFEVHGATLEMNVIVDYGEEFSLVARIPFYLLLHALRLTQSNSSTSDVVDLTSILTGSMFKRTNILSTCCFLGEYFQQNQMLFRFIIEKASCYGVDSLFHEVTGISVAATDSLCRLGAILDCSSKVETTKLVNEHIIHHLSQLIS</sequence>
<feature type="region of interest" description="Disordered" evidence="5">
    <location>
        <begin position="1339"/>
        <end position="1359"/>
    </location>
</feature>
<feature type="compositionally biased region" description="Basic and acidic residues" evidence="5">
    <location>
        <begin position="1"/>
        <end position="12"/>
    </location>
</feature>
<feature type="compositionally biased region" description="Polar residues" evidence="5">
    <location>
        <begin position="612"/>
        <end position="625"/>
    </location>
</feature>
<dbReference type="PROSITE" id="PS50199">
    <property type="entry name" value="ZF_RANBP2_2"/>
    <property type="match status" value="1"/>
</dbReference>
<gene>
    <name evidence="7" type="ORF">ACHAWU_002936</name>
</gene>
<feature type="region of interest" description="Disordered" evidence="5">
    <location>
        <begin position="1041"/>
        <end position="1061"/>
    </location>
</feature>
<evidence type="ECO:0000256" key="3">
    <source>
        <dbReference type="ARBA" id="ARBA00022833"/>
    </source>
</evidence>
<keyword evidence="2 4" id="KW-0863">Zinc-finger</keyword>
<feature type="compositionally biased region" description="Low complexity" evidence="5">
    <location>
        <begin position="14"/>
        <end position="40"/>
    </location>
</feature>